<gene>
    <name evidence="5" type="ORF">FUAX_00450</name>
</gene>
<keyword evidence="1" id="KW-0813">Transport</keyword>
<evidence type="ECO:0000259" key="4">
    <source>
        <dbReference type="SMART" id="SM00965"/>
    </source>
</evidence>
<dbReference type="EMBL" id="AP025314">
    <property type="protein sequence ID" value="BDD07613.1"/>
    <property type="molecule type" value="Genomic_DNA"/>
</dbReference>
<dbReference type="SUPFAM" id="SSF56935">
    <property type="entry name" value="Porins"/>
    <property type="match status" value="1"/>
</dbReference>
<dbReference type="InterPro" id="IPR012910">
    <property type="entry name" value="Plug_dom"/>
</dbReference>
<dbReference type="RefSeq" id="WP_338392928.1">
    <property type="nucleotide sequence ID" value="NZ_AP025314.1"/>
</dbReference>
<organism evidence="5 6">
    <name type="scientific">Fulvitalea axinellae</name>
    <dbReference type="NCBI Taxonomy" id="1182444"/>
    <lineage>
        <taxon>Bacteria</taxon>
        <taxon>Pseudomonadati</taxon>
        <taxon>Bacteroidota</taxon>
        <taxon>Cytophagia</taxon>
        <taxon>Cytophagales</taxon>
        <taxon>Persicobacteraceae</taxon>
        <taxon>Fulvitalea</taxon>
    </lineage>
</organism>
<dbReference type="Proteomes" id="UP001348817">
    <property type="component" value="Chromosome"/>
</dbReference>
<proteinExistence type="predicted"/>
<keyword evidence="3" id="KW-0998">Cell outer membrane</keyword>
<dbReference type="Gene3D" id="2.170.130.10">
    <property type="entry name" value="TonB-dependent receptor, plug domain"/>
    <property type="match status" value="1"/>
</dbReference>
<dbReference type="Pfam" id="PF07715">
    <property type="entry name" value="Plug"/>
    <property type="match status" value="1"/>
</dbReference>
<dbReference type="InterPro" id="IPR023996">
    <property type="entry name" value="TonB-dep_OMP_SusC/RagA"/>
</dbReference>
<evidence type="ECO:0000256" key="3">
    <source>
        <dbReference type="ARBA" id="ARBA00023237"/>
    </source>
</evidence>
<dbReference type="InterPro" id="IPR037066">
    <property type="entry name" value="Plug_dom_sf"/>
</dbReference>
<dbReference type="NCBIfam" id="TIGR04056">
    <property type="entry name" value="OMP_RagA_SusC"/>
    <property type="match status" value="1"/>
</dbReference>
<accession>A0AAU9CVM4</accession>
<dbReference type="InterPro" id="IPR008969">
    <property type="entry name" value="CarboxyPept-like_regulatory"/>
</dbReference>
<keyword evidence="6" id="KW-1185">Reference proteome</keyword>
<dbReference type="SMART" id="SM00965">
    <property type="entry name" value="STN"/>
    <property type="match status" value="1"/>
</dbReference>
<dbReference type="Pfam" id="PF13715">
    <property type="entry name" value="CarbopepD_reg_2"/>
    <property type="match status" value="1"/>
</dbReference>
<evidence type="ECO:0000256" key="1">
    <source>
        <dbReference type="ARBA" id="ARBA00022448"/>
    </source>
</evidence>
<dbReference type="KEGG" id="fax:FUAX_00450"/>
<name>A0AAU9CVM4_9BACT</name>
<dbReference type="GO" id="GO:0019867">
    <property type="term" value="C:outer membrane"/>
    <property type="evidence" value="ECO:0007669"/>
    <property type="project" value="InterPro"/>
</dbReference>
<dbReference type="Pfam" id="PF07660">
    <property type="entry name" value="STN"/>
    <property type="match status" value="1"/>
</dbReference>
<dbReference type="AlphaFoldDB" id="A0AAU9CVM4"/>
<evidence type="ECO:0000313" key="5">
    <source>
        <dbReference type="EMBL" id="BDD07613.1"/>
    </source>
</evidence>
<protein>
    <submittedName>
        <fullName evidence="5">SusC/RagA family TonB-linked outer membrane protein</fullName>
    </submittedName>
</protein>
<evidence type="ECO:0000313" key="6">
    <source>
        <dbReference type="Proteomes" id="UP001348817"/>
    </source>
</evidence>
<feature type="domain" description="Secretin/TonB short N-terminal" evidence="4">
    <location>
        <begin position="65"/>
        <end position="116"/>
    </location>
</feature>
<reference evidence="5 6" key="1">
    <citation type="submission" date="2021-12" db="EMBL/GenBank/DDBJ databases">
        <title>Genome sequencing of bacteria with rrn-lacking chromosome and rrn-plasmid.</title>
        <authorList>
            <person name="Anda M."/>
            <person name="Iwasaki W."/>
        </authorList>
    </citation>
    <scope>NUCLEOTIDE SEQUENCE [LARGE SCALE GENOMIC DNA]</scope>
    <source>
        <strain evidence="5 6">DSM 100852</strain>
    </source>
</reference>
<dbReference type="SUPFAM" id="SSF49464">
    <property type="entry name" value="Carboxypeptidase regulatory domain-like"/>
    <property type="match status" value="1"/>
</dbReference>
<dbReference type="FunFam" id="2.170.130.10:FF:000003">
    <property type="entry name" value="SusC/RagA family TonB-linked outer membrane protein"/>
    <property type="match status" value="1"/>
</dbReference>
<sequence>MEKLLPNQRKVPAGAFGGLLLPIFFLMTLFVSVSTAQAEDKRITFEAKGVLLSEILDFVRENTDYEVFYREDQVNEYRRISVSVRNKDVNVLLRKALRGSGLTYEITGNQIVVLPKKPTPAPEPAQAQGFLLSGRVIDAANGEGLPGATVQVLGKTGGMITDVEGNFSMKVNLGNKLQVSFIGYQTQTVTVTSKNKLLVSMDEQTDELETVTVVAFAEQEKKSVVASVTTIKPEELRVPSSNLTTALTGQVPGVLAFQRTGEPGEDNAQFFVRGVTTFGESSNPLILIDGIELGTEDLAGLHPDDIASFSIMKDAAATALYGARGANGVILVNTKQGVEGKIKVSMRFDNIISMPTKDIDLADPITYMKLHNEAVKTRDPLGELPYTQDKIVNTERGMNQYVYPQNDWYNDLFKRYAFNQRANLNIRGGGKIAQYYVSGSFSKDNGVLKVDNRNNFNNNIDLKKYSLRSNIDIKLTQTTKAKIMLSSRIEDYVGPLDGGSDLYRKVMRSNPVLFPAVYAPDEANEFTPYPLFGNFEDGSYINPYAEMVKGYKEKSSSTIATQFQLDQDLGFITEGLRANALVNLTRKSYFDVSRFYKPFYHTVDSYDRDQDKYTLHTINPDGANGGTDFLDYQEGDKKVQSTIYFQGILNYKKDLGGDHTLASQLIYIMRSHSFANAGTLQTSLPSRNMGLSGRFNYYFKDRYFTEFNFGYNGSERFHESERFGFFPSAGLGWMVSEEPFFESLSNTVSKLKIGLTYGLTGNDNIGSSSDRFFYLSEVKLNNGARSARFGTNFDEVKEGSSILRYADPSITWETAYKTNFSVELDMWNSWETRLDVFHEKRTNILIDRTNISAAAGFQAPIRANVGEAQSQGFEISSRYARSLGKDLFLAFKGSLTYATSEILKYDEPDYSDTPWRSREGRPINQTWGYVAERLFVDDEEIRNSPEQTFGPYSAGDIKYKDIDGDGKITTADKVPIGTPTAPEITYDFGASLSYKNWDVNFFFKGYGNTAFWINPGAMAPFVDNDGKGGVTSNNALMQVIADNHWSEENRNLYALWPRLAADLGDWGNNTQTSTWYMREGDMLRLKSLELGYTFDKNLTSRWGIDKFRIYFTGNNLLAFSKFKLWDPEMAGNGLAYPIQRSFNLGVHVTL</sequence>
<dbReference type="InterPro" id="IPR023997">
    <property type="entry name" value="TonB-dep_OMP_SusC/RagA_CS"/>
</dbReference>
<dbReference type="Gene3D" id="2.60.40.1120">
    <property type="entry name" value="Carboxypeptidase-like, regulatory domain"/>
    <property type="match status" value="1"/>
</dbReference>
<dbReference type="NCBIfam" id="TIGR04057">
    <property type="entry name" value="SusC_RagA_signa"/>
    <property type="match status" value="1"/>
</dbReference>
<evidence type="ECO:0000256" key="2">
    <source>
        <dbReference type="ARBA" id="ARBA00023136"/>
    </source>
</evidence>
<keyword evidence="2" id="KW-0472">Membrane</keyword>
<dbReference type="InterPro" id="IPR011662">
    <property type="entry name" value="Secretin/TonB_short_N"/>
</dbReference>